<evidence type="ECO:0000256" key="3">
    <source>
        <dbReference type="ARBA" id="ARBA00022448"/>
    </source>
</evidence>
<dbReference type="InterPro" id="IPR013057">
    <property type="entry name" value="AA_transpt_TM"/>
</dbReference>
<gene>
    <name evidence="13" type="primary">100640081</name>
</gene>
<evidence type="ECO:0000256" key="6">
    <source>
        <dbReference type="ARBA" id="ARBA00022989"/>
    </source>
</evidence>
<evidence type="ECO:0000259" key="12">
    <source>
        <dbReference type="Pfam" id="PF01490"/>
    </source>
</evidence>
<keyword evidence="6 11" id="KW-1133">Transmembrane helix</keyword>
<evidence type="ECO:0000256" key="9">
    <source>
        <dbReference type="ARBA" id="ARBA00040814"/>
    </source>
</evidence>
<keyword evidence="14" id="KW-1185">Reference proteome</keyword>
<sequence length="532" mass="59953">MRETMAMEEESGYSFSSCVRYFSKGTIFSSIFNLLTTCIGAGTLALPYAFSQGGLIYSSIVFFMVMVMAILVGFLLYDAKKYSHEICPGLEVKGYEDLAEGSFGAVGRIFVLIVLFGFLFLALIAYMIYTRDQLSFIIQFFIHLSNHAPRCSLLTNCSIVLCIAFIPIFPILLLKNISLLQFTSTASIFCVALFTIFIAIKTSMHLHHDDNPITFQAIRSDEDDVIGFFPSSFKGAITCLSYCSLTFLCQFQLFSLEKELNRPRQWKLNFIIVASMVLAYTLYNIVAFSGYLNFGGQTPEDIMIGYPSTDGLVTALRIALFITLLFSYPILFHPTRLALNRLVSYCYELYSNRGSSNNLNCDQTDETTELLISSSLRSRLLKYRKDNTVERKELKPNWLVWTCETWVMFAVSFLAAAFIPNVAYVWSFVGSIGGSLVLYILPSIFFLRLHFFVRLKAAGESSTSLFKQYLQCSVWKDITALVIFCMGVVVLIAGNYEAIDSIVNRSHDSGNHCSTLKCVEMENASSIMSDYY</sequence>
<dbReference type="EnsemblMetazoa" id="XM_003388393.3">
    <property type="protein sequence ID" value="XP_003388441.1"/>
    <property type="gene ID" value="LOC100640081"/>
</dbReference>
<feature type="transmembrane region" description="Helical" evidence="11">
    <location>
        <begin position="398"/>
        <end position="419"/>
    </location>
</feature>
<comment type="function">
    <text evidence="8">Putative sodium-dependent amino acid/proton antiporter.</text>
</comment>
<evidence type="ECO:0000256" key="2">
    <source>
        <dbReference type="ARBA" id="ARBA00008066"/>
    </source>
</evidence>
<keyword evidence="3" id="KW-0813">Transport</keyword>
<accession>A0A1X7UC01</accession>
<dbReference type="OrthoDB" id="28208at2759"/>
<reference evidence="14" key="1">
    <citation type="journal article" date="2010" name="Nature">
        <title>The Amphimedon queenslandica genome and the evolution of animal complexity.</title>
        <authorList>
            <person name="Srivastava M."/>
            <person name="Simakov O."/>
            <person name="Chapman J."/>
            <person name="Fahey B."/>
            <person name="Gauthier M.E."/>
            <person name="Mitros T."/>
            <person name="Richards G.S."/>
            <person name="Conaco C."/>
            <person name="Dacre M."/>
            <person name="Hellsten U."/>
            <person name="Larroux C."/>
            <person name="Putnam N.H."/>
            <person name="Stanke M."/>
            <person name="Adamska M."/>
            <person name="Darling A."/>
            <person name="Degnan S.M."/>
            <person name="Oakley T.H."/>
            <person name="Plachetzki D.C."/>
            <person name="Zhai Y."/>
            <person name="Adamski M."/>
            <person name="Calcino A."/>
            <person name="Cummins S.F."/>
            <person name="Goodstein D.M."/>
            <person name="Harris C."/>
            <person name="Jackson D.J."/>
            <person name="Leys S.P."/>
            <person name="Shu S."/>
            <person name="Woodcroft B.J."/>
            <person name="Vervoort M."/>
            <person name="Kosik K.S."/>
            <person name="Manning G."/>
            <person name="Degnan B.M."/>
            <person name="Rokhsar D.S."/>
        </authorList>
    </citation>
    <scope>NUCLEOTIDE SEQUENCE [LARGE SCALE GENOMIC DNA]</scope>
</reference>
<evidence type="ECO:0000256" key="1">
    <source>
        <dbReference type="ARBA" id="ARBA00004141"/>
    </source>
</evidence>
<feature type="transmembrane region" description="Helical" evidence="11">
    <location>
        <begin position="268"/>
        <end position="292"/>
    </location>
</feature>
<protein>
    <recommendedName>
        <fullName evidence="9">Putative sodium-coupled neutral amino acid transporter 11</fullName>
    </recommendedName>
    <alternativeName>
        <fullName evidence="10">Solute carrier family 38 member 11</fullName>
    </alternativeName>
</protein>
<dbReference type="KEGG" id="aqu:100640081"/>
<dbReference type="AlphaFoldDB" id="A0A1X7UC01"/>
<comment type="subcellular location">
    <subcellularLocation>
        <location evidence="1">Membrane</location>
        <topology evidence="1">Multi-pass membrane protein</topology>
    </subcellularLocation>
</comment>
<evidence type="ECO:0000256" key="8">
    <source>
        <dbReference type="ARBA" id="ARBA00037101"/>
    </source>
</evidence>
<feature type="transmembrane region" description="Helical" evidence="11">
    <location>
        <begin position="153"/>
        <end position="172"/>
    </location>
</feature>
<feature type="domain" description="Amino acid transporter transmembrane" evidence="12">
    <location>
        <begin position="24"/>
        <end position="450"/>
    </location>
</feature>
<evidence type="ECO:0000256" key="4">
    <source>
        <dbReference type="ARBA" id="ARBA00022692"/>
    </source>
</evidence>
<feature type="transmembrane region" description="Helical" evidence="11">
    <location>
        <begin position="109"/>
        <end position="129"/>
    </location>
</feature>
<feature type="transmembrane region" description="Helical" evidence="11">
    <location>
        <begin position="235"/>
        <end position="256"/>
    </location>
</feature>
<dbReference type="GO" id="GO:0016020">
    <property type="term" value="C:membrane"/>
    <property type="evidence" value="ECO:0007669"/>
    <property type="project" value="UniProtKB-SubCell"/>
</dbReference>
<feature type="transmembrane region" description="Helical" evidence="11">
    <location>
        <begin position="56"/>
        <end position="77"/>
    </location>
</feature>
<evidence type="ECO:0000256" key="11">
    <source>
        <dbReference type="SAM" id="Phobius"/>
    </source>
</evidence>
<keyword evidence="7 11" id="KW-0472">Membrane</keyword>
<dbReference type="EnsemblMetazoa" id="Aqu2.1.25020_001">
    <property type="protein sequence ID" value="Aqu2.1.25020_001"/>
    <property type="gene ID" value="Aqu2.1.25020"/>
</dbReference>
<proteinExistence type="inferred from homology"/>
<evidence type="ECO:0000313" key="14">
    <source>
        <dbReference type="Proteomes" id="UP000007879"/>
    </source>
</evidence>
<reference evidence="13" key="2">
    <citation type="submission" date="2017-05" db="UniProtKB">
        <authorList>
            <consortium name="EnsemblMetazoa"/>
        </authorList>
    </citation>
    <scope>IDENTIFICATION</scope>
</reference>
<dbReference type="Pfam" id="PF01490">
    <property type="entry name" value="Aa_trans"/>
    <property type="match status" value="1"/>
</dbReference>
<feature type="transmembrane region" description="Helical" evidence="11">
    <location>
        <begin position="312"/>
        <end position="332"/>
    </location>
</feature>
<dbReference type="Proteomes" id="UP000007879">
    <property type="component" value="Unassembled WGS sequence"/>
</dbReference>
<comment type="similarity">
    <text evidence="2">Belongs to the amino acid/polyamine transporter 2 family.</text>
</comment>
<evidence type="ECO:0000256" key="5">
    <source>
        <dbReference type="ARBA" id="ARBA00022970"/>
    </source>
</evidence>
<dbReference type="PANTHER" id="PTHR22950">
    <property type="entry name" value="AMINO ACID TRANSPORTER"/>
    <property type="match status" value="1"/>
</dbReference>
<dbReference type="GO" id="GO:0015179">
    <property type="term" value="F:L-amino acid transmembrane transporter activity"/>
    <property type="evidence" value="ECO:0007669"/>
    <property type="project" value="TreeGrafter"/>
</dbReference>
<feature type="transmembrane region" description="Helical" evidence="11">
    <location>
        <begin position="179"/>
        <end position="200"/>
    </location>
</feature>
<dbReference type="PANTHER" id="PTHR22950:SF458">
    <property type="entry name" value="SODIUM-COUPLED NEUTRAL AMINO ACID TRANSPORTER 11-RELATED"/>
    <property type="match status" value="1"/>
</dbReference>
<dbReference type="STRING" id="400682.A0A1X7UC01"/>
<evidence type="ECO:0000313" key="13">
    <source>
        <dbReference type="EnsemblMetazoa" id="Aqu2.1.25020_001"/>
    </source>
</evidence>
<keyword evidence="5" id="KW-0029">Amino-acid transport</keyword>
<evidence type="ECO:0000256" key="10">
    <source>
        <dbReference type="ARBA" id="ARBA00041723"/>
    </source>
</evidence>
<feature type="transmembrane region" description="Helical" evidence="11">
    <location>
        <begin position="474"/>
        <end position="496"/>
    </location>
</feature>
<feature type="transmembrane region" description="Helical" evidence="11">
    <location>
        <begin position="425"/>
        <end position="453"/>
    </location>
</feature>
<feature type="transmembrane region" description="Helical" evidence="11">
    <location>
        <begin position="30"/>
        <end position="50"/>
    </location>
</feature>
<dbReference type="OMA" id="KARMQNV"/>
<evidence type="ECO:0000256" key="7">
    <source>
        <dbReference type="ARBA" id="ARBA00023136"/>
    </source>
</evidence>
<name>A0A1X7UC01_AMPQE</name>
<dbReference type="eggNOG" id="KOG1305">
    <property type="taxonomic scope" value="Eukaryota"/>
</dbReference>
<dbReference type="InParanoid" id="A0A1X7UC01"/>
<organism evidence="13">
    <name type="scientific">Amphimedon queenslandica</name>
    <name type="common">Sponge</name>
    <dbReference type="NCBI Taxonomy" id="400682"/>
    <lineage>
        <taxon>Eukaryota</taxon>
        <taxon>Metazoa</taxon>
        <taxon>Porifera</taxon>
        <taxon>Demospongiae</taxon>
        <taxon>Heteroscleromorpha</taxon>
        <taxon>Haplosclerida</taxon>
        <taxon>Niphatidae</taxon>
        <taxon>Amphimedon</taxon>
    </lineage>
</organism>
<keyword evidence="4 11" id="KW-0812">Transmembrane</keyword>